<evidence type="ECO:0000256" key="6">
    <source>
        <dbReference type="SAM" id="MobiDB-lite"/>
    </source>
</evidence>
<keyword evidence="2" id="KW-0812">Transmembrane</keyword>
<feature type="compositionally biased region" description="Acidic residues" evidence="6">
    <location>
        <begin position="139"/>
        <end position="155"/>
    </location>
</feature>
<sequence length="477" mass="52131">MSSSDPPSAPFSRSDSLRPYYHRPELVFHNGVPDFAISKHGGGSGLANGSYSSSTRADALLADLDYADYLEFPNTTEVVRSVTGAVLMRYSSTFLVQPFEVAKMVLQCGKYVRAPGSSSTTAKKPTSSKRGPRGRIDDIDTFEIDIDDQDEDEVDYFSTPGDVKGPSASKPRHQHNRANSVTSSASSDESINSTGSRKRASARLRKTSMPIPELHQITAHSPHITGAMGALWTKDGPWGIWKGSNVTFVQNLAFNTIESWMSAFFSAIIGISDPSIIDVIDSTHPLVALFASVTATTVTALLLSPLDIVRTKLILTPPDAQPRSVVTSLQCLPSLTCPQHLLLPTALLAAVPKLIRRGTPYFLRSRWGIEQYGSPVAFSLFSFLSATAELFVRLPLETVLRRGQLAYVGVKKAIVDIGEYEGVLGTMWNILTNEDNGETGLDGLWRGWRVGMLSILGTWGINRIRSRSDYAGREERF</sequence>
<feature type="compositionally biased region" description="Polar residues" evidence="6">
    <location>
        <begin position="177"/>
        <end position="195"/>
    </location>
</feature>
<dbReference type="Proteomes" id="UP001498771">
    <property type="component" value="Unassembled WGS sequence"/>
</dbReference>
<dbReference type="Gene3D" id="1.50.40.10">
    <property type="entry name" value="Mitochondrial carrier domain"/>
    <property type="match status" value="1"/>
</dbReference>
<comment type="caution">
    <text evidence="7">The sequence shown here is derived from an EMBL/GenBank/DDBJ whole genome shotgun (WGS) entry which is preliminary data.</text>
</comment>
<evidence type="ECO:0000313" key="7">
    <source>
        <dbReference type="EMBL" id="KAK7205317.1"/>
    </source>
</evidence>
<evidence type="ECO:0000256" key="1">
    <source>
        <dbReference type="ARBA" id="ARBA00004325"/>
    </source>
</evidence>
<organism evidence="7 8">
    <name type="scientific">Myxozyma melibiosi</name>
    <dbReference type="NCBI Taxonomy" id="54550"/>
    <lineage>
        <taxon>Eukaryota</taxon>
        <taxon>Fungi</taxon>
        <taxon>Dikarya</taxon>
        <taxon>Ascomycota</taxon>
        <taxon>Saccharomycotina</taxon>
        <taxon>Lipomycetes</taxon>
        <taxon>Lipomycetales</taxon>
        <taxon>Lipomycetaceae</taxon>
        <taxon>Myxozyma</taxon>
    </lineage>
</organism>
<gene>
    <name evidence="7" type="ORF">BZA70DRAFT_152724</name>
</gene>
<reference evidence="7 8" key="1">
    <citation type="submission" date="2024-03" db="EMBL/GenBank/DDBJ databases">
        <title>Genome-scale model development and genomic sequencing of the oleaginous clade Lipomyces.</title>
        <authorList>
            <consortium name="Lawrence Berkeley National Laboratory"/>
            <person name="Czajka J.J."/>
            <person name="Han Y."/>
            <person name="Kim J."/>
            <person name="Mondo S.J."/>
            <person name="Hofstad B.A."/>
            <person name="Robles A."/>
            <person name="Haridas S."/>
            <person name="Riley R."/>
            <person name="LaButti K."/>
            <person name="Pangilinan J."/>
            <person name="Andreopoulos W."/>
            <person name="Lipzen A."/>
            <person name="Yan J."/>
            <person name="Wang M."/>
            <person name="Ng V."/>
            <person name="Grigoriev I.V."/>
            <person name="Spatafora J.W."/>
            <person name="Magnuson J.K."/>
            <person name="Baker S.E."/>
            <person name="Pomraning K.R."/>
        </authorList>
    </citation>
    <scope>NUCLEOTIDE SEQUENCE [LARGE SCALE GENOMIC DNA]</scope>
    <source>
        <strain evidence="7 8">Phaff 52-87</strain>
    </source>
</reference>
<protein>
    <submittedName>
        <fullName evidence="7">Mitochondrial carrier domain-containing protein</fullName>
    </submittedName>
</protein>
<evidence type="ECO:0000256" key="5">
    <source>
        <dbReference type="ARBA" id="ARBA00023136"/>
    </source>
</evidence>
<evidence type="ECO:0000256" key="3">
    <source>
        <dbReference type="ARBA" id="ARBA00022737"/>
    </source>
</evidence>
<keyword evidence="3" id="KW-0677">Repeat</keyword>
<keyword evidence="5" id="KW-0472">Membrane</keyword>
<dbReference type="EMBL" id="JBBJBU010000005">
    <property type="protein sequence ID" value="KAK7205317.1"/>
    <property type="molecule type" value="Genomic_DNA"/>
</dbReference>
<dbReference type="RefSeq" id="XP_064768350.1">
    <property type="nucleotide sequence ID" value="XM_064909719.1"/>
</dbReference>
<evidence type="ECO:0000256" key="2">
    <source>
        <dbReference type="ARBA" id="ARBA00022692"/>
    </source>
</evidence>
<feature type="region of interest" description="Disordered" evidence="6">
    <location>
        <begin position="114"/>
        <end position="203"/>
    </location>
</feature>
<evidence type="ECO:0000256" key="4">
    <source>
        <dbReference type="ARBA" id="ARBA00022989"/>
    </source>
</evidence>
<dbReference type="InterPro" id="IPR023395">
    <property type="entry name" value="MCP_dom_sf"/>
</dbReference>
<evidence type="ECO:0000313" key="8">
    <source>
        <dbReference type="Proteomes" id="UP001498771"/>
    </source>
</evidence>
<accession>A0ABR1F661</accession>
<keyword evidence="8" id="KW-1185">Reference proteome</keyword>
<dbReference type="PANTHER" id="PTHR24089">
    <property type="entry name" value="SOLUTE CARRIER FAMILY 25"/>
    <property type="match status" value="1"/>
</dbReference>
<comment type="subcellular location">
    <subcellularLocation>
        <location evidence="1">Mitochondrion membrane</location>
    </subcellularLocation>
</comment>
<proteinExistence type="predicted"/>
<keyword evidence="4" id="KW-1133">Transmembrane helix</keyword>
<dbReference type="SUPFAM" id="SSF103506">
    <property type="entry name" value="Mitochondrial carrier"/>
    <property type="match status" value="1"/>
</dbReference>
<dbReference type="GeneID" id="90035231"/>
<name>A0ABR1F661_9ASCO</name>